<dbReference type="PRINTS" id="PR00111">
    <property type="entry name" value="ABHYDROLASE"/>
</dbReference>
<dbReference type="PANTHER" id="PTHR33570">
    <property type="entry name" value="4-CARBOXYMUCONOLACTONE DECARBOXYLASE FAMILY PROTEIN"/>
    <property type="match status" value="1"/>
</dbReference>
<accession>A0ABP9XB88</accession>
<dbReference type="InterPro" id="IPR029058">
    <property type="entry name" value="AB_hydrolase_fold"/>
</dbReference>
<dbReference type="SUPFAM" id="SSF53474">
    <property type="entry name" value="alpha/beta-Hydrolases"/>
    <property type="match status" value="1"/>
</dbReference>
<dbReference type="InterPro" id="IPR000073">
    <property type="entry name" value="AB_hydrolase_1"/>
</dbReference>
<evidence type="ECO:0000313" key="3">
    <source>
        <dbReference type="EMBL" id="GAA5532627.1"/>
    </source>
</evidence>
<dbReference type="Pfam" id="PF00561">
    <property type="entry name" value="Abhydrolase_1"/>
    <property type="match status" value="1"/>
</dbReference>
<feature type="domain" description="AB hydrolase-1" evidence="1">
    <location>
        <begin position="34"/>
        <end position="255"/>
    </location>
</feature>
<dbReference type="SUPFAM" id="SSF69118">
    <property type="entry name" value="AhpD-like"/>
    <property type="match status" value="1"/>
</dbReference>
<dbReference type="Gene3D" id="3.40.50.1820">
    <property type="entry name" value="alpha/beta hydrolase"/>
    <property type="match status" value="1"/>
</dbReference>
<protein>
    <submittedName>
        <fullName evidence="3">2-succinyl-6-hydroxy-2, 4-cyclohexadiene-1-carboxylate synthase</fullName>
    </submittedName>
</protein>
<comment type="caution">
    <text evidence="3">The sequence shown here is derived from an EMBL/GenBank/DDBJ whole genome shotgun (WGS) entry which is preliminary data.</text>
</comment>
<dbReference type="NCBIfam" id="TIGR02425">
    <property type="entry name" value="decarb_PcaC"/>
    <property type="match status" value="1"/>
</dbReference>
<dbReference type="Proteomes" id="UP001404956">
    <property type="component" value="Unassembled WGS sequence"/>
</dbReference>
<dbReference type="InterPro" id="IPR012788">
    <property type="entry name" value="Decarb_PcaC"/>
</dbReference>
<dbReference type="Gene3D" id="1.20.1290.10">
    <property type="entry name" value="AhpD-like"/>
    <property type="match status" value="1"/>
</dbReference>
<dbReference type="EMBL" id="BAABRV010000002">
    <property type="protein sequence ID" value="GAA5532627.1"/>
    <property type="molecule type" value="Genomic_DNA"/>
</dbReference>
<sequence>MSDLSSNPALPAFVTVNGVTLHHRVGGPQQAARTLVFLNSLGSDLRIWDVVAPAFAATLRTVRYDQRGHGLSDAPPAPYTLRDHTEDLKGLLDALGIERAVLVGVSVGGMIAQDFAAAYPERTEGLVLIGTGVKIGTPDLWNERIEAAEQKNLARVAPAALSRWFTPAFFEERPAEARGYLNMLVRTAPEGYAGTCAALREADLREQTARLKVPAAVLCGEADTSTPPELNRELADLLGAPLHLIPGAAHIPSVEQPGAVIAHIRHFLGKLPQTGAGERYEAGLSVRRRVLGEEHVERATANVTDLDRDFQTFITEYAWGGPWSRGHLDTRTRHLLTLAVLTALPREHELAMHIRAAENTGVSEEDLREVFLHVAVYAGVPVANRAFQIARQVLAERNDP</sequence>
<evidence type="ECO:0000259" key="2">
    <source>
        <dbReference type="Pfam" id="PF02627"/>
    </source>
</evidence>
<proteinExistence type="predicted"/>
<organism evidence="3 4">
    <name type="scientific">Deinococcus aluminii</name>
    <dbReference type="NCBI Taxonomy" id="1656885"/>
    <lineage>
        <taxon>Bacteria</taxon>
        <taxon>Thermotogati</taxon>
        <taxon>Deinococcota</taxon>
        <taxon>Deinococci</taxon>
        <taxon>Deinococcales</taxon>
        <taxon>Deinococcaceae</taxon>
        <taxon>Deinococcus</taxon>
    </lineage>
</organism>
<dbReference type="NCBIfam" id="TIGR02427">
    <property type="entry name" value="protocat_pcaD"/>
    <property type="match status" value="1"/>
</dbReference>
<dbReference type="InterPro" id="IPR026968">
    <property type="entry name" value="PcaD/CatD"/>
</dbReference>
<keyword evidence="4" id="KW-1185">Reference proteome</keyword>
<dbReference type="InterPro" id="IPR003779">
    <property type="entry name" value="CMD-like"/>
</dbReference>
<gene>
    <name evidence="3" type="primary">menH_1</name>
    <name evidence="3" type="ORF">Dalu01_01016</name>
</gene>
<name>A0ABP9XB88_9DEIO</name>
<reference evidence="3 4" key="1">
    <citation type="submission" date="2024-02" db="EMBL/GenBank/DDBJ databases">
        <title>Deinococcus aluminii NBRC 112889.</title>
        <authorList>
            <person name="Ichikawa N."/>
            <person name="Katano-Makiyama Y."/>
            <person name="Hidaka K."/>
        </authorList>
    </citation>
    <scope>NUCLEOTIDE SEQUENCE [LARGE SCALE GENOMIC DNA]</scope>
    <source>
        <strain evidence="3 4">NBRC 112889</strain>
    </source>
</reference>
<dbReference type="Pfam" id="PF02627">
    <property type="entry name" value="CMD"/>
    <property type="match status" value="1"/>
</dbReference>
<dbReference type="RefSeq" id="WP_345451911.1">
    <property type="nucleotide sequence ID" value="NZ_BAABRV010000002.1"/>
</dbReference>
<dbReference type="InterPro" id="IPR052512">
    <property type="entry name" value="4CMD/NDH-1_regulator"/>
</dbReference>
<evidence type="ECO:0000259" key="1">
    <source>
        <dbReference type="Pfam" id="PF00561"/>
    </source>
</evidence>
<evidence type="ECO:0000313" key="4">
    <source>
        <dbReference type="Proteomes" id="UP001404956"/>
    </source>
</evidence>
<feature type="domain" description="Carboxymuconolactone decarboxylase-like" evidence="2">
    <location>
        <begin position="309"/>
        <end position="391"/>
    </location>
</feature>
<dbReference type="InterPro" id="IPR029032">
    <property type="entry name" value="AhpD-like"/>
</dbReference>
<dbReference type="PANTHER" id="PTHR33570:SF2">
    <property type="entry name" value="CARBOXYMUCONOLACTONE DECARBOXYLASE-LIKE DOMAIN-CONTAINING PROTEIN"/>
    <property type="match status" value="1"/>
</dbReference>